<dbReference type="Proteomes" id="UP000237822">
    <property type="component" value="Unassembled WGS sequence"/>
</dbReference>
<evidence type="ECO:0008006" key="3">
    <source>
        <dbReference type="Google" id="ProtNLM"/>
    </source>
</evidence>
<name>A0A2T0UGQ9_9MICO</name>
<keyword evidence="2" id="KW-1185">Reference proteome</keyword>
<reference evidence="1 2" key="1">
    <citation type="submission" date="2018-03" db="EMBL/GenBank/DDBJ databases">
        <title>Genomic Encyclopedia of Archaeal and Bacterial Type Strains, Phase II (KMG-II): from individual species to whole genera.</title>
        <authorList>
            <person name="Goeker M."/>
        </authorList>
    </citation>
    <scope>NUCLEOTIDE SEQUENCE [LARGE SCALE GENOMIC DNA]</scope>
    <source>
        <strain evidence="1 2">ATCC BAA-1496</strain>
    </source>
</reference>
<sequence>MRTTLDLDDRVLAAARSIARAQRTSLGKAVSELALKGLGTGGAGAGTSQVFVDVEYSPFPVIVAPPDHVVTDELVAAHRDD</sequence>
<accession>A0A2T0UGQ9</accession>
<dbReference type="RefSeq" id="WP_106298017.1">
    <property type="nucleotide sequence ID" value="NZ_PVTI01000017.1"/>
</dbReference>
<evidence type="ECO:0000313" key="2">
    <source>
        <dbReference type="Proteomes" id="UP000237822"/>
    </source>
</evidence>
<dbReference type="OrthoDB" id="3259334at2"/>
<organism evidence="1 2">
    <name type="scientific">Knoellia remsis</name>
    <dbReference type="NCBI Taxonomy" id="407159"/>
    <lineage>
        <taxon>Bacteria</taxon>
        <taxon>Bacillati</taxon>
        <taxon>Actinomycetota</taxon>
        <taxon>Actinomycetes</taxon>
        <taxon>Micrococcales</taxon>
        <taxon>Intrasporangiaceae</taxon>
        <taxon>Knoellia</taxon>
    </lineage>
</organism>
<dbReference type="EMBL" id="PVTI01000017">
    <property type="protein sequence ID" value="PRY57064.1"/>
    <property type="molecule type" value="Genomic_DNA"/>
</dbReference>
<protein>
    <recommendedName>
        <fullName evidence="3">DUF2191 domain-containing protein</fullName>
    </recommendedName>
</protein>
<evidence type="ECO:0000313" key="1">
    <source>
        <dbReference type="EMBL" id="PRY57064.1"/>
    </source>
</evidence>
<proteinExistence type="predicted"/>
<gene>
    <name evidence="1" type="ORF">BCF74_11769</name>
</gene>
<dbReference type="AlphaFoldDB" id="A0A2T0UGQ9"/>
<comment type="caution">
    <text evidence="1">The sequence shown here is derived from an EMBL/GenBank/DDBJ whole genome shotgun (WGS) entry which is preliminary data.</text>
</comment>